<evidence type="ECO:0000256" key="7">
    <source>
        <dbReference type="SAM" id="Phobius"/>
    </source>
</evidence>
<dbReference type="InterPro" id="IPR011701">
    <property type="entry name" value="MFS"/>
</dbReference>
<feature type="transmembrane region" description="Helical" evidence="7">
    <location>
        <begin position="399"/>
        <end position="417"/>
    </location>
</feature>
<dbReference type="Proteomes" id="UP000314986">
    <property type="component" value="Unassembled WGS sequence"/>
</dbReference>
<dbReference type="STRING" id="7868.ENSCMIP00000044487"/>
<evidence type="ECO:0000256" key="6">
    <source>
        <dbReference type="SAM" id="MobiDB-lite"/>
    </source>
</evidence>
<feature type="transmembrane region" description="Helical" evidence="7">
    <location>
        <begin position="456"/>
        <end position="479"/>
    </location>
</feature>
<evidence type="ECO:0000256" key="4">
    <source>
        <dbReference type="ARBA" id="ARBA00023136"/>
    </source>
</evidence>
<feature type="transmembrane region" description="Helical" evidence="7">
    <location>
        <begin position="146"/>
        <end position="173"/>
    </location>
</feature>
<evidence type="ECO:0000256" key="5">
    <source>
        <dbReference type="ARBA" id="ARBA00038227"/>
    </source>
</evidence>
<feature type="chain" id="PRO_5021252329" evidence="8">
    <location>
        <begin position="18"/>
        <end position="517"/>
    </location>
</feature>
<keyword evidence="4 7" id="KW-0472">Membrane</keyword>
<dbReference type="InterPro" id="IPR036259">
    <property type="entry name" value="MFS_trans_sf"/>
</dbReference>
<feature type="transmembrane region" description="Helical" evidence="7">
    <location>
        <begin position="185"/>
        <end position="207"/>
    </location>
</feature>
<evidence type="ECO:0000256" key="2">
    <source>
        <dbReference type="ARBA" id="ARBA00022692"/>
    </source>
</evidence>
<feature type="region of interest" description="Disordered" evidence="6">
    <location>
        <begin position="244"/>
        <end position="319"/>
    </location>
</feature>
<feature type="transmembrane region" description="Helical" evidence="7">
    <location>
        <begin position="329"/>
        <end position="356"/>
    </location>
</feature>
<dbReference type="PANTHER" id="PTHR23507:SF3">
    <property type="entry name" value="THYMIC STROMAL COTRANSPORTER HOMOLOG"/>
    <property type="match status" value="1"/>
</dbReference>
<feature type="transmembrane region" description="Helical" evidence="7">
    <location>
        <begin position="213"/>
        <end position="238"/>
    </location>
</feature>
<reference evidence="9" key="4">
    <citation type="submission" date="2025-08" db="UniProtKB">
        <authorList>
            <consortium name="Ensembl"/>
        </authorList>
    </citation>
    <scope>IDENTIFICATION</scope>
</reference>
<dbReference type="PANTHER" id="PTHR23507">
    <property type="entry name" value="ZGC:174356"/>
    <property type="match status" value="1"/>
</dbReference>
<dbReference type="GO" id="GO:0016020">
    <property type="term" value="C:membrane"/>
    <property type="evidence" value="ECO:0007669"/>
    <property type="project" value="UniProtKB-SubCell"/>
</dbReference>
<feature type="transmembrane region" description="Helical" evidence="7">
    <location>
        <begin position="120"/>
        <end position="140"/>
    </location>
</feature>
<name>A0A4W3JP82_CALMI</name>
<dbReference type="Gene3D" id="1.20.1250.20">
    <property type="entry name" value="MFS general substrate transporter like domains"/>
    <property type="match status" value="1"/>
</dbReference>
<feature type="transmembrane region" description="Helical" evidence="7">
    <location>
        <begin position="423"/>
        <end position="444"/>
    </location>
</feature>
<comment type="similarity">
    <text evidence="5">Belongs to the major facilitator superfamily. SLC46A family.</text>
</comment>
<organism evidence="9 10">
    <name type="scientific">Callorhinchus milii</name>
    <name type="common">Ghost shark</name>
    <dbReference type="NCBI Taxonomy" id="7868"/>
    <lineage>
        <taxon>Eukaryota</taxon>
        <taxon>Metazoa</taxon>
        <taxon>Chordata</taxon>
        <taxon>Craniata</taxon>
        <taxon>Vertebrata</taxon>
        <taxon>Chondrichthyes</taxon>
        <taxon>Holocephali</taxon>
        <taxon>Chimaeriformes</taxon>
        <taxon>Callorhinchidae</taxon>
        <taxon>Callorhinchus</taxon>
    </lineage>
</organism>
<dbReference type="Pfam" id="PF07690">
    <property type="entry name" value="MFS_1"/>
    <property type="match status" value="1"/>
</dbReference>
<evidence type="ECO:0000313" key="10">
    <source>
        <dbReference type="Proteomes" id="UP000314986"/>
    </source>
</evidence>
<sequence>MLWLTCSCSWGVGKSAAVTISLSMPLAGHPLKMCEFVRTLIEPPVVACSQIASALYDTALLMVVKELCNLNSTLRGQEHSYQGGVSHFYMIYNLVAGLTSLIFTCTLARLGDRRSRKLTICVPLLGYLISRALLLLTILLRLPLEVMFGAAALYGVSGGFTAYWTGIMAIASVTSSEGSRATKLITVELVYGLSGLLGSLASGHIFIHFKISHYQGAALVCLCLVLYTLSLLYSIFVLKVPPEQSEPGTLRNQQPDSRGFPEPGPGDTSQPSDGSPSVRQSPAETSNCLADSGQGYPRAVDRTPWETSGLPDDQDNTSSPIASSVSVDIVTLGLLLAGGVLFELAVTGGIDVLSIFVLKEPLSWNAVWVGYGNAAGYCTFMTSYLGVRFFSRCLKSTSLIVIGMVSFSSGILIMAFVKWTFLFFIARAVMMFALIPLPTIRAVISKQIQCTSYGKMFAMLQILLTLTSIIASTLFIQIYRSTKDWFPGFCFCLSTIISCLSIIPIISWDCSPWSREG</sequence>
<dbReference type="GO" id="GO:0022857">
    <property type="term" value="F:transmembrane transporter activity"/>
    <property type="evidence" value="ECO:0007669"/>
    <property type="project" value="InterPro"/>
</dbReference>
<feature type="compositionally biased region" description="Polar residues" evidence="6">
    <location>
        <begin position="267"/>
        <end position="289"/>
    </location>
</feature>
<keyword evidence="3 7" id="KW-1133">Transmembrane helix</keyword>
<protein>
    <submittedName>
        <fullName evidence="9">Solute carrier family 46 member 2</fullName>
    </submittedName>
</protein>
<comment type="subcellular location">
    <subcellularLocation>
        <location evidence="1">Membrane</location>
        <topology evidence="1">Multi-pass membrane protein</topology>
    </subcellularLocation>
</comment>
<feature type="transmembrane region" description="Helical" evidence="7">
    <location>
        <begin position="485"/>
        <end position="506"/>
    </location>
</feature>
<keyword evidence="8" id="KW-0732">Signal</keyword>
<keyword evidence="10" id="KW-1185">Reference proteome</keyword>
<feature type="transmembrane region" description="Helical" evidence="7">
    <location>
        <begin position="89"/>
        <end position="108"/>
    </location>
</feature>
<feature type="compositionally biased region" description="Polar residues" evidence="6">
    <location>
        <begin position="246"/>
        <end position="256"/>
    </location>
</feature>
<feature type="signal peptide" evidence="8">
    <location>
        <begin position="1"/>
        <end position="17"/>
    </location>
</feature>
<proteinExistence type="inferred from homology"/>
<dbReference type="GeneTree" id="ENSGT00950000183096"/>
<reference evidence="10" key="2">
    <citation type="journal article" date="2007" name="PLoS Biol.">
        <title>Survey sequencing and comparative analysis of the elephant shark (Callorhinchus milii) genome.</title>
        <authorList>
            <person name="Venkatesh B."/>
            <person name="Kirkness E.F."/>
            <person name="Loh Y.H."/>
            <person name="Halpern A.L."/>
            <person name="Lee A.P."/>
            <person name="Johnson J."/>
            <person name="Dandona N."/>
            <person name="Viswanathan L.D."/>
            <person name="Tay A."/>
            <person name="Venter J.C."/>
            <person name="Strausberg R.L."/>
            <person name="Brenner S."/>
        </authorList>
    </citation>
    <scope>NUCLEOTIDE SEQUENCE [LARGE SCALE GENOMIC DNA]</scope>
</reference>
<dbReference type="SUPFAM" id="SSF103473">
    <property type="entry name" value="MFS general substrate transporter"/>
    <property type="match status" value="1"/>
</dbReference>
<evidence type="ECO:0000256" key="3">
    <source>
        <dbReference type="ARBA" id="ARBA00022989"/>
    </source>
</evidence>
<evidence type="ECO:0000256" key="1">
    <source>
        <dbReference type="ARBA" id="ARBA00004141"/>
    </source>
</evidence>
<feature type="transmembrane region" description="Helical" evidence="7">
    <location>
        <begin position="368"/>
        <end position="387"/>
    </location>
</feature>
<dbReference type="AlphaFoldDB" id="A0A4W3JP82"/>
<keyword evidence="2 7" id="KW-0812">Transmembrane</keyword>
<evidence type="ECO:0000256" key="8">
    <source>
        <dbReference type="SAM" id="SignalP"/>
    </source>
</evidence>
<dbReference type="InParanoid" id="A0A4W3JP82"/>
<dbReference type="OMA" id="AYWSGVM"/>
<reference evidence="9" key="5">
    <citation type="submission" date="2025-09" db="UniProtKB">
        <authorList>
            <consortium name="Ensembl"/>
        </authorList>
    </citation>
    <scope>IDENTIFICATION</scope>
</reference>
<reference evidence="10" key="1">
    <citation type="journal article" date="2006" name="Science">
        <title>Ancient noncoding elements conserved in the human genome.</title>
        <authorList>
            <person name="Venkatesh B."/>
            <person name="Kirkness E.F."/>
            <person name="Loh Y.H."/>
            <person name="Halpern A.L."/>
            <person name="Lee A.P."/>
            <person name="Johnson J."/>
            <person name="Dandona N."/>
            <person name="Viswanathan L.D."/>
            <person name="Tay A."/>
            <person name="Venter J.C."/>
            <person name="Strausberg R.L."/>
            <person name="Brenner S."/>
        </authorList>
    </citation>
    <scope>NUCLEOTIDE SEQUENCE [LARGE SCALE GENOMIC DNA]</scope>
</reference>
<evidence type="ECO:0000313" key="9">
    <source>
        <dbReference type="Ensembl" id="ENSCMIP00000044487.1"/>
    </source>
</evidence>
<dbReference type="Ensembl" id="ENSCMIT00000045126.1">
    <property type="protein sequence ID" value="ENSCMIP00000044487.1"/>
    <property type="gene ID" value="ENSCMIG00000018408.1"/>
</dbReference>
<accession>A0A4W3JP82</accession>
<reference evidence="10" key="3">
    <citation type="journal article" date="2014" name="Nature">
        <title>Elephant shark genome provides unique insights into gnathostome evolution.</title>
        <authorList>
            <consortium name="International Elephant Shark Genome Sequencing Consortium"/>
            <person name="Venkatesh B."/>
            <person name="Lee A.P."/>
            <person name="Ravi V."/>
            <person name="Maurya A.K."/>
            <person name="Lian M.M."/>
            <person name="Swann J.B."/>
            <person name="Ohta Y."/>
            <person name="Flajnik M.F."/>
            <person name="Sutoh Y."/>
            <person name="Kasahara M."/>
            <person name="Hoon S."/>
            <person name="Gangu V."/>
            <person name="Roy S.W."/>
            <person name="Irimia M."/>
            <person name="Korzh V."/>
            <person name="Kondrychyn I."/>
            <person name="Lim Z.W."/>
            <person name="Tay B.H."/>
            <person name="Tohari S."/>
            <person name="Kong K.W."/>
            <person name="Ho S."/>
            <person name="Lorente-Galdos B."/>
            <person name="Quilez J."/>
            <person name="Marques-Bonet T."/>
            <person name="Raney B.J."/>
            <person name="Ingham P.W."/>
            <person name="Tay A."/>
            <person name="Hillier L.W."/>
            <person name="Minx P."/>
            <person name="Boehm T."/>
            <person name="Wilson R.K."/>
            <person name="Brenner S."/>
            <person name="Warren W.C."/>
        </authorList>
    </citation>
    <scope>NUCLEOTIDE SEQUENCE [LARGE SCALE GENOMIC DNA]</scope>
</reference>